<evidence type="ECO:0000313" key="1">
    <source>
        <dbReference type="EMBL" id="KAF0728467.1"/>
    </source>
</evidence>
<comment type="caution">
    <text evidence="1">The sequence shown here is derived from an EMBL/GenBank/DDBJ whole genome shotgun (WGS) entry which is preliminary data.</text>
</comment>
<proteinExistence type="predicted"/>
<feature type="non-terminal residue" evidence="1">
    <location>
        <position position="72"/>
    </location>
</feature>
<name>A0A6G0WMD4_APHCR</name>
<dbReference type="EMBL" id="VUJU01008594">
    <property type="protein sequence ID" value="KAF0728467.1"/>
    <property type="molecule type" value="Genomic_DNA"/>
</dbReference>
<dbReference type="OrthoDB" id="6619972at2759"/>
<organism evidence="1 2">
    <name type="scientific">Aphis craccivora</name>
    <name type="common">Cowpea aphid</name>
    <dbReference type="NCBI Taxonomy" id="307492"/>
    <lineage>
        <taxon>Eukaryota</taxon>
        <taxon>Metazoa</taxon>
        <taxon>Ecdysozoa</taxon>
        <taxon>Arthropoda</taxon>
        <taxon>Hexapoda</taxon>
        <taxon>Insecta</taxon>
        <taxon>Pterygota</taxon>
        <taxon>Neoptera</taxon>
        <taxon>Paraneoptera</taxon>
        <taxon>Hemiptera</taxon>
        <taxon>Sternorrhyncha</taxon>
        <taxon>Aphidomorpha</taxon>
        <taxon>Aphidoidea</taxon>
        <taxon>Aphididae</taxon>
        <taxon>Aphidini</taxon>
        <taxon>Aphis</taxon>
        <taxon>Aphis</taxon>
    </lineage>
</organism>
<gene>
    <name evidence="1" type="ORF">FWK35_00029442</name>
</gene>
<keyword evidence="2" id="KW-1185">Reference proteome</keyword>
<dbReference type="Proteomes" id="UP000478052">
    <property type="component" value="Unassembled WGS sequence"/>
</dbReference>
<evidence type="ECO:0008006" key="3">
    <source>
        <dbReference type="Google" id="ProtNLM"/>
    </source>
</evidence>
<evidence type="ECO:0000313" key="2">
    <source>
        <dbReference type="Proteomes" id="UP000478052"/>
    </source>
</evidence>
<reference evidence="1 2" key="1">
    <citation type="submission" date="2019-08" db="EMBL/GenBank/DDBJ databases">
        <title>Whole genome of Aphis craccivora.</title>
        <authorList>
            <person name="Voronova N.V."/>
            <person name="Shulinski R.S."/>
            <person name="Bandarenka Y.V."/>
            <person name="Zhorov D.G."/>
            <person name="Warner D."/>
        </authorList>
    </citation>
    <scope>NUCLEOTIDE SEQUENCE [LARGE SCALE GENOMIC DNA]</scope>
    <source>
        <strain evidence="1">180601</strain>
        <tissue evidence="1">Whole Body</tissue>
    </source>
</reference>
<accession>A0A6G0WMD4</accession>
<dbReference type="AlphaFoldDB" id="A0A6G0WMD4"/>
<protein>
    <recommendedName>
        <fullName evidence="3">Protein GVQW3-like</fullName>
    </recommendedName>
</protein>
<sequence>MAGFVCSRQREMIINAYKSKLAVNPKLTVREAREILSKELGIGQKTISNTIAQYRENKTVSSPDKTKIFKNI</sequence>